<gene>
    <name evidence="3" type="ORF">SK3146_00657</name>
</gene>
<evidence type="ECO:0000256" key="1">
    <source>
        <dbReference type="SAM" id="SignalP"/>
    </source>
</evidence>
<sequence length="347" mass="38947">MKQRILILALGLGILMVNAPQAAAKPEEGTKPLLTFPVLSDLHVQAWNRASHTKLARALADLHTLNPAADALVLNGDLTDGRQRDYDKLSELLRQVPHPPQILSSIGNHEFYQSWHGPSSRWNKEGFPNGETEQASISRFLKFTGEKKVYYTKNIRGYDFIVLGSERYRQSDADYLEDAYLSDEQLAWLRTELQRLSLSGKPVFVFLHQPLPNSVSGTSGCCVNSRSVIQHEELKKLLAAYPQIILFSGHTHLELKLQRTLVRDGFVMVNSSSVEQPWTEDERGTGKPLGPEASEGLYVEVYASKVIIRGRDFHKQRWIPEAEFTVQVPAVTNGRSLSGGVTFAHFE</sequence>
<evidence type="ECO:0000313" key="3">
    <source>
        <dbReference type="EMBL" id="UQZ81501.1"/>
    </source>
</evidence>
<name>A0ABY4RGA1_9BACL</name>
<keyword evidence="4" id="KW-1185">Reference proteome</keyword>
<feature type="chain" id="PRO_5045739552" evidence="1">
    <location>
        <begin position="25"/>
        <end position="347"/>
    </location>
</feature>
<proteinExistence type="predicted"/>
<dbReference type="Proteomes" id="UP001057134">
    <property type="component" value="Chromosome"/>
</dbReference>
<feature type="domain" description="Calcineurin-like phosphoesterase" evidence="2">
    <location>
        <begin position="38"/>
        <end position="252"/>
    </location>
</feature>
<evidence type="ECO:0000259" key="2">
    <source>
        <dbReference type="Pfam" id="PF00149"/>
    </source>
</evidence>
<organism evidence="3 4">
    <name type="scientific">Paenibacillus konkukensis</name>
    <dbReference type="NCBI Taxonomy" id="2020716"/>
    <lineage>
        <taxon>Bacteria</taxon>
        <taxon>Bacillati</taxon>
        <taxon>Bacillota</taxon>
        <taxon>Bacilli</taxon>
        <taxon>Bacillales</taxon>
        <taxon>Paenibacillaceae</taxon>
        <taxon>Paenibacillus</taxon>
    </lineage>
</organism>
<dbReference type="InterPro" id="IPR029052">
    <property type="entry name" value="Metallo-depent_PP-like"/>
</dbReference>
<dbReference type="InterPro" id="IPR051918">
    <property type="entry name" value="STPP_CPPED1"/>
</dbReference>
<dbReference type="RefSeq" id="WP_249863733.1">
    <property type="nucleotide sequence ID" value="NZ_CP027059.1"/>
</dbReference>
<accession>A0ABY4RGA1</accession>
<dbReference type="PANTHER" id="PTHR43143:SF4">
    <property type="entry name" value="CALCINEURIN-LIKE PHOSPHOESTERASE DOMAIN-CONTAINING PROTEIN"/>
    <property type="match status" value="1"/>
</dbReference>
<dbReference type="PANTHER" id="PTHR43143">
    <property type="entry name" value="METALLOPHOSPHOESTERASE, CALCINEURIN SUPERFAMILY"/>
    <property type="match status" value="1"/>
</dbReference>
<keyword evidence="1" id="KW-0732">Signal</keyword>
<dbReference type="InterPro" id="IPR004843">
    <property type="entry name" value="Calcineurin-like_PHP"/>
</dbReference>
<reference evidence="3" key="2">
    <citation type="journal article" date="2021" name="J Anim Sci Technol">
        <title>Complete genome sequence of Paenibacillus konkukensis sp. nov. SK3146 as a potential probiotic strain.</title>
        <authorList>
            <person name="Jung H.I."/>
            <person name="Park S."/>
            <person name="Niu K.M."/>
            <person name="Lee S.W."/>
            <person name="Kothari D."/>
            <person name="Yi K.J."/>
            <person name="Kim S.K."/>
        </authorList>
    </citation>
    <scope>NUCLEOTIDE SEQUENCE</scope>
    <source>
        <strain evidence="3">SK3146</strain>
    </source>
</reference>
<feature type="signal peptide" evidence="1">
    <location>
        <begin position="1"/>
        <end position="24"/>
    </location>
</feature>
<dbReference type="Gene3D" id="3.60.21.10">
    <property type="match status" value="1"/>
</dbReference>
<dbReference type="EMBL" id="CP027059">
    <property type="protein sequence ID" value="UQZ81501.1"/>
    <property type="molecule type" value="Genomic_DNA"/>
</dbReference>
<reference evidence="3" key="1">
    <citation type="submission" date="2018-02" db="EMBL/GenBank/DDBJ databases">
        <authorList>
            <person name="Kim S.-K."/>
            <person name="Jung H.-I."/>
            <person name="Lee S.-W."/>
        </authorList>
    </citation>
    <scope>NUCLEOTIDE SEQUENCE</scope>
    <source>
        <strain evidence="3">SK3146</strain>
    </source>
</reference>
<protein>
    <submittedName>
        <fullName evidence="3">Calcineurin-like phosphoesterase</fullName>
    </submittedName>
</protein>
<evidence type="ECO:0000313" key="4">
    <source>
        <dbReference type="Proteomes" id="UP001057134"/>
    </source>
</evidence>
<dbReference type="SUPFAM" id="SSF56300">
    <property type="entry name" value="Metallo-dependent phosphatases"/>
    <property type="match status" value="1"/>
</dbReference>
<dbReference type="Pfam" id="PF00149">
    <property type="entry name" value="Metallophos"/>
    <property type="match status" value="1"/>
</dbReference>